<dbReference type="EMBL" id="UYJE01002286">
    <property type="protein sequence ID" value="VDI09429.1"/>
    <property type="molecule type" value="Genomic_DNA"/>
</dbReference>
<feature type="transmembrane region" description="Helical" evidence="1">
    <location>
        <begin position="147"/>
        <end position="170"/>
    </location>
</feature>
<feature type="chain" id="PRO_5032463066" description="SUEL-type lectin domain-containing protein" evidence="2">
    <location>
        <begin position="27"/>
        <end position="235"/>
    </location>
</feature>
<feature type="signal peptide" evidence="2">
    <location>
        <begin position="1"/>
        <end position="26"/>
    </location>
</feature>
<protein>
    <recommendedName>
        <fullName evidence="3">SUEL-type lectin domain-containing protein</fullName>
    </recommendedName>
</protein>
<keyword evidence="1" id="KW-0812">Transmembrane</keyword>
<dbReference type="Proteomes" id="UP000596742">
    <property type="component" value="Unassembled WGS sequence"/>
</dbReference>
<evidence type="ECO:0000313" key="5">
    <source>
        <dbReference type="Proteomes" id="UP000596742"/>
    </source>
</evidence>
<gene>
    <name evidence="4" type="ORF">MGAL_10B005283</name>
</gene>
<accession>A0A8B6CVA7</accession>
<evidence type="ECO:0000313" key="4">
    <source>
        <dbReference type="EMBL" id="VDI09429.1"/>
    </source>
</evidence>
<dbReference type="PROSITE" id="PS50228">
    <property type="entry name" value="SUEL_LECTIN"/>
    <property type="match status" value="1"/>
</dbReference>
<evidence type="ECO:0000256" key="2">
    <source>
        <dbReference type="SAM" id="SignalP"/>
    </source>
</evidence>
<sequence length="235" mass="25837">MLKTTKMRLDVVVNIVVLFILNNCFAARNGASHAIICEDSTSALACNVNHTLHIVSAMFGRSMLSVCSDNETELCQTPDALHIVHALCEGKLQCRIPATKALFGDLCGNIISYVEISYTCQFITNNSVSDFILTNNKAVTLGSSNNLVIAVGILATLFTVATLTLAMIGIKVWRGRIDYTRTDDDHNNDLDWSLYGNDHIQNDQFSSDFHSPIFTGRLSEQTVVPDLIFRSDSVS</sequence>
<dbReference type="Gene3D" id="2.60.120.740">
    <property type="match status" value="1"/>
</dbReference>
<dbReference type="InterPro" id="IPR000922">
    <property type="entry name" value="Lectin_gal-bd_dom"/>
</dbReference>
<dbReference type="PANTHER" id="PTHR46780">
    <property type="entry name" value="PROTEIN EVA-1"/>
    <property type="match status" value="1"/>
</dbReference>
<name>A0A8B6CVA7_MYTGA</name>
<dbReference type="Pfam" id="PF02140">
    <property type="entry name" value="SUEL_Lectin"/>
    <property type="match status" value="1"/>
</dbReference>
<keyword evidence="1" id="KW-0472">Membrane</keyword>
<evidence type="ECO:0000259" key="3">
    <source>
        <dbReference type="PROSITE" id="PS50228"/>
    </source>
</evidence>
<reference evidence="4" key="1">
    <citation type="submission" date="2018-11" db="EMBL/GenBank/DDBJ databases">
        <authorList>
            <person name="Alioto T."/>
            <person name="Alioto T."/>
        </authorList>
    </citation>
    <scope>NUCLEOTIDE SEQUENCE</scope>
</reference>
<proteinExistence type="predicted"/>
<keyword evidence="2" id="KW-0732">Signal</keyword>
<dbReference type="GO" id="GO:0030246">
    <property type="term" value="F:carbohydrate binding"/>
    <property type="evidence" value="ECO:0007669"/>
    <property type="project" value="InterPro"/>
</dbReference>
<keyword evidence="1" id="KW-1133">Transmembrane helix</keyword>
<organism evidence="4 5">
    <name type="scientific">Mytilus galloprovincialis</name>
    <name type="common">Mediterranean mussel</name>
    <dbReference type="NCBI Taxonomy" id="29158"/>
    <lineage>
        <taxon>Eukaryota</taxon>
        <taxon>Metazoa</taxon>
        <taxon>Spiralia</taxon>
        <taxon>Lophotrochozoa</taxon>
        <taxon>Mollusca</taxon>
        <taxon>Bivalvia</taxon>
        <taxon>Autobranchia</taxon>
        <taxon>Pteriomorphia</taxon>
        <taxon>Mytilida</taxon>
        <taxon>Mytiloidea</taxon>
        <taxon>Mytilidae</taxon>
        <taxon>Mytilinae</taxon>
        <taxon>Mytilus</taxon>
    </lineage>
</organism>
<dbReference type="OrthoDB" id="6104392at2759"/>
<evidence type="ECO:0000256" key="1">
    <source>
        <dbReference type="SAM" id="Phobius"/>
    </source>
</evidence>
<dbReference type="InterPro" id="IPR043159">
    <property type="entry name" value="Lectin_gal-bd_sf"/>
</dbReference>
<comment type="caution">
    <text evidence="4">The sequence shown here is derived from an EMBL/GenBank/DDBJ whole genome shotgun (WGS) entry which is preliminary data.</text>
</comment>
<feature type="domain" description="SUEL-type lectin" evidence="3">
    <location>
        <begin position="36"/>
        <end position="121"/>
    </location>
</feature>
<keyword evidence="5" id="KW-1185">Reference proteome</keyword>
<dbReference type="AlphaFoldDB" id="A0A8B6CVA7"/>